<dbReference type="InterPro" id="IPR027417">
    <property type="entry name" value="P-loop_NTPase"/>
</dbReference>
<reference evidence="2" key="1">
    <citation type="submission" date="2021-02" db="EMBL/GenBank/DDBJ databases">
        <authorList>
            <person name="Nowell W R."/>
        </authorList>
    </citation>
    <scope>NUCLEOTIDE SEQUENCE</scope>
</reference>
<gene>
    <name evidence="2" type="ORF">JXQ802_LOCUS26071</name>
</gene>
<dbReference type="AlphaFoldDB" id="A0A814YSI1"/>
<dbReference type="EMBL" id="CAJNOL010000900">
    <property type="protein sequence ID" value="CAF1233412.1"/>
    <property type="molecule type" value="Genomic_DNA"/>
</dbReference>
<dbReference type="Proteomes" id="UP000663870">
    <property type="component" value="Unassembled WGS sequence"/>
</dbReference>
<name>A0A814YSI1_9BILA</name>
<keyword evidence="1" id="KW-0175">Coiled coil</keyword>
<evidence type="ECO:0000256" key="1">
    <source>
        <dbReference type="SAM" id="Coils"/>
    </source>
</evidence>
<evidence type="ECO:0000313" key="3">
    <source>
        <dbReference type="Proteomes" id="UP000663870"/>
    </source>
</evidence>
<protein>
    <submittedName>
        <fullName evidence="2">Uncharacterized protein</fullName>
    </submittedName>
</protein>
<accession>A0A814YSI1</accession>
<comment type="caution">
    <text evidence="2">The sequence shown here is derived from an EMBL/GenBank/DDBJ whole genome shotgun (WGS) entry which is preliminary data.</text>
</comment>
<feature type="coiled-coil region" evidence="1">
    <location>
        <begin position="10"/>
        <end position="40"/>
    </location>
</feature>
<organism evidence="2 3">
    <name type="scientific">Rotaria sordida</name>
    <dbReference type="NCBI Taxonomy" id="392033"/>
    <lineage>
        <taxon>Eukaryota</taxon>
        <taxon>Metazoa</taxon>
        <taxon>Spiralia</taxon>
        <taxon>Gnathifera</taxon>
        <taxon>Rotifera</taxon>
        <taxon>Eurotatoria</taxon>
        <taxon>Bdelloidea</taxon>
        <taxon>Philodinida</taxon>
        <taxon>Philodinidae</taxon>
        <taxon>Rotaria</taxon>
    </lineage>
</organism>
<keyword evidence="3" id="KW-1185">Reference proteome</keyword>
<sequence>MNKCEILDILANSTGNIERLEEIEKELENKNNNPNNTETEEQKKERAFQQVLVSFVVERTFAERDKELEKQLKLDTKIGNVLVIGLPKSGKSTMLKTLKTNTSGDLVANGDNNDNKDRVLKSVSGVNVDAIIFLIDAINPHVFLQAKKELASLIDDLALFFPVFFLTDEENLDSFKKLLFDNALGNIESSPHTDKQRRWRAKKKEQHHRTQLSLHRLLVEQMVNNLF</sequence>
<dbReference type="SUPFAM" id="SSF52540">
    <property type="entry name" value="P-loop containing nucleoside triphosphate hydrolases"/>
    <property type="match status" value="1"/>
</dbReference>
<evidence type="ECO:0000313" key="2">
    <source>
        <dbReference type="EMBL" id="CAF1233412.1"/>
    </source>
</evidence>
<proteinExistence type="predicted"/>